<dbReference type="InterPro" id="IPR027417">
    <property type="entry name" value="P-loop_NTPase"/>
</dbReference>
<dbReference type="GO" id="GO:0043068">
    <property type="term" value="P:positive regulation of programmed cell death"/>
    <property type="evidence" value="ECO:0007669"/>
    <property type="project" value="UniProtKB-ARBA"/>
</dbReference>
<name>A0A438FKD9_VITVI</name>
<dbReference type="Gene3D" id="3.40.50.300">
    <property type="entry name" value="P-loop containing nucleotide triphosphate hydrolases"/>
    <property type="match status" value="1"/>
</dbReference>
<dbReference type="FunFam" id="3.40.50.10140:FF:000007">
    <property type="entry name" value="Disease resistance protein (TIR-NBS-LRR class)"/>
    <property type="match status" value="1"/>
</dbReference>
<comment type="subcellular location">
    <subcellularLocation>
        <location evidence="2">Cytoplasm</location>
    </subcellularLocation>
    <subcellularLocation>
        <location evidence="1">Nucleus</location>
    </subcellularLocation>
</comment>
<gene>
    <name evidence="8" type="primary">N_293</name>
    <name evidence="8" type="ORF">CK203_116792</name>
</gene>
<evidence type="ECO:0000259" key="7">
    <source>
        <dbReference type="PROSITE" id="PS50104"/>
    </source>
</evidence>
<comment type="caution">
    <text evidence="8">The sequence shown here is derived from an EMBL/GenBank/DDBJ whole genome shotgun (WGS) entry which is preliminary data.</text>
</comment>
<dbReference type="Pfam" id="PF01582">
    <property type="entry name" value="TIR"/>
    <property type="match status" value="1"/>
</dbReference>
<dbReference type="SUPFAM" id="SSF52540">
    <property type="entry name" value="P-loop containing nucleoside triphosphate hydrolases"/>
    <property type="match status" value="1"/>
</dbReference>
<evidence type="ECO:0000256" key="4">
    <source>
        <dbReference type="ARBA" id="ARBA00023027"/>
    </source>
</evidence>
<comment type="similarity">
    <text evidence="6">Belongs to the disease resistance TIR-NB-LRR family.</text>
</comment>
<accession>A0A438FKD9</accession>
<dbReference type="AlphaFoldDB" id="A0A438FKD9"/>
<dbReference type="GO" id="GO:0005737">
    <property type="term" value="C:cytoplasm"/>
    <property type="evidence" value="ECO:0007669"/>
    <property type="project" value="UniProtKB-SubCell"/>
</dbReference>
<evidence type="ECO:0000256" key="6">
    <source>
        <dbReference type="ARBA" id="ARBA00061488"/>
    </source>
</evidence>
<dbReference type="GO" id="GO:0043531">
    <property type="term" value="F:ADP binding"/>
    <property type="evidence" value="ECO:0007669"/>
    <property type="project" value="InterPro"/>
</dbReference>
<dbReference type="GO" id="GO:0050832">
    <property type="term" value="P:defense response to fungus"/>
    <property type="evidence" value="ECO:0007669"/>
    <property type="project" value="UniProtKB-ARBA"/>
</dbReference>
<evidence type="ECO:0000256" key="2">
    <source>
        <dbReference type="ARBA" id="ARBA00004496"/>
    </source>
</evidence>
<keyword evidence="4" id="KW-0520">NAD</keyword>
<dbReference type="SUPFAM" id="SSF52200">
    <property type="entry name" value="Toll/Interleukin receptor TIR domain"/>
    <property type="match status" value="1"/>
</dbReference>
<evidence type="ECO:0000313" key="9">
    <source>
        <dbReference type="Proteomes" id="UP000288805"/>
    </source>
</evidence>
<feature type="domain" description="TIR" evidence="7">
    <location>
        <begin position="64"/>
        <end position="232"/>
    </location>
</feature>
<dbReference type="InterPro" id="IPR035897">
    <property type="entry name" value="Toll_tir_struct_dom_sf"/>
</dbReference>
<dbReference type="PANTHER" id="PTHR11017:SF570">
    <property type="entry name" value="DISEASE RESISTANCE PROTEIN (TIR-NBS CLASS)-RELATED"/>
    <property type="match status" value="1"/>
</dbReference>
<reference evidence="8 9" key="1">
    <citation type="journal article" date="2018" name="PLoS Genet.">
        <title>Population sequencing reveals clonal diversity and ancestral inbreeding in the grapevine cultivar Chardonnay.</title>
        <authorList>
            <person name="Roach M.J."/>
            <person name="Johnson D.L."/>
            <person name="Bohlmann J."/>
            <person name="van Vuuren H.J."/>
            <person name="Jones S.J."/>
            <person name="Pretorius I.S."/>
            <person name="Schmidt S.A."/>
            <person name="Borneman A.R."/>
        </authorList>
    </citation>
    <scope>NUCLEOTIDE SEQUENCE [LARGE SCALE GENOMIC DNA]</scope>
    <source>
        <strain evidence="9">cv. Chardonnay</strain>
        <tissue evidence="8">Leaf</tissue>
    </source>
</reference>
<dbReference type="PROSITE" id="PS50104">
    <property type="entry name" value="TIR"/>
    <property type="match status" value="1"/>
</dbReference>
<dbReference type="Gene3D" id="3.40.50.10140">
    <property type="entry name" value="Toll/interleukin-1 receptor homology (TIR) domain"/>
    <property type="match status" value="1"/>
</dbReference>
<dbReference type="Proteomes" id="UP000288805">
    <property type="component" value="Unassembled WGS sequence"/>
</dbReference>
<sequence length="396" mass="46100">MLGGQVIQPVFGSFGYVRTEAHVIEEITSTVWKSLNREFLHVEKNFVGMDRRRASSTCTSTGSWDYEVFLSFKGEDTRYNFTDHLYAALYQKGIRTFRLDEIRGEEVASALFKAIEKSRCILVVLSKYFAHSRWCLDELVKIMECRNQNGKVILPVFYHVDPSDVRKEEGWYGEALAQHESRNIFGHKTQRWRAALREVGNLSDGMYRMGLKTQSHADETQDRRPKFLDETLKPEADYIEDITRVILMRFSHKLLHVDKNLIAMDYHLQEMEEIFPWMMDSISNDVRMVGIYGLGGIGIYMIKDRLCFKKVLLVLDDVNDLNQLEALAGDHNWFGPGSRIIVTTKDKHLLEVHEVDTLYEAKKLDHKEVVELFCWNALKQNHPKEDYETLSNFVVL</sequence>
<dbReference type="PANTHER" id="PTHR11017">
    <property type="entry name" value="LEUCINE-RICH REPEAT-CONTAINING PROTEIN"/>
    <property type="match status" value="1"/>
</dbReference>
<evidence type="ECO:0000256" key="1">
    <source>
        <dbReference type="ARBA" id="ARBA00004123"/>
    </source>
</evidence>
<dbReference type="GO" id="GO:0005634">
    <property type="term" value="C:nucleus"/>
    <property type="evidence" value="ECO:0007669"/>
    <property type="project" value="UniProtKB-SubCell"/>
</dbReference>
<dbReference type="Pfam" id="PF00931">
    <property type="entry name" value="NB-ARC"/>
    <property type="match status" value="1"/>
</dbReference>
<dbReference type="SMART" id="SM00255">
    <property type="entry name" value="TIR"/>
    <property type="match status" value="1"/>
</dbReference>
<keyword evidence="5" id="KW-0539">Nucleus</keyword>
<evidence type="ECO:0000313" key="8">
    <source>
        <dbReference type="EMBL" id="RVW60488.1"/>
    </source>
</evidence>
<evidence type="ECO:0000256" key="3">
    <source>
        <dbReference type="ARBA" id="ARBA00022490"/>
    </source>
</evidence>
<dbReference type="EMBL" id="QGNW01000858">
    <property type="protein sequence ID" value="RVW60488.1"/>
    <property type="molecule type" value="Genomic_DNA"/>
</dbReference>
<organism evidence="8 9">
    <name type="scientific">Vitis vinifera</name>
    <name type="common">Grape</name>
    <dbReference type="NCBI Taxonomy" id="29760"/>
    <lineage>
        <taxon>Eukaryota</taxon>
        <taxon>Viridiplantae</taxon>
        <taxon>Streptophyta</taxon>
        <taxon>Embryophyta</taxon>
        <taxon>Tracheophyta</taxon>
        <taxon>Spermatophyta</taxon>
        <taxon>Magnoliopsida</taxon>
        <taxon>eudicotyledons</taxon>
        <taxon>Gunneridae</taxon>
        <taxon>Pentapetalae</taxon>
        <taxon>rosids</taxon>
        <taxon>Vitales</taxon>
        <taxon>Vitaceae</taxon>
        <taxon>Viteae</taxon>
        <taxon>Vitis</taxon>
    </lineage>
</organism>
<dbReference type="InterPro" id="IPR000157">
    <property type="entry name" value="TIR_dom"/>
</dbReference>
<keyword evidence="3" id="KW-0963">Cytoplasm</keyword>
<dbReference type="GO" id="GO:0007165">
    <property type="term" value="P:signal transduction"/>
    <property type="evidence" value="ECO:0007669"/>
    <property type="project" value="InterPro"/>
</dbReference>
<protein>
    <submittedName>
        <fullName evidence="8">TMV resistance protein N</fullName>
    </submittedName>
</protein>
<dbReference type="InterPro" id="IPR044974">
    <property type="entry name" value="Disease_R_plants"/>
</dbReference>
<dbReference type="InterPro" id="IPR002182">
    <property type="entry name" value="NB-ARC"/>
</dbReference>
<proteinExistence type="inferred from homology"/>
<evidence type="ECO:0000256" key="5">
    <source>
        <dbReference type="ARBA" id="ARBA00023242"/>
    </source>
</evidence>